<name>A0A2U1JS73_9FLAO</name>
<sequence>MNEEHFLEFDEYLQGEMSAADKLVFEQQLRDQPDLAMAFETYKELQLHLENKFGQADELKAFKQNLKGISKKHFKKSKTKVVTFKPWYYVAAASVAVLFGLFFLNQNSDPTFEDYNQPETAFFTERGEANDNLKLAQDAFNGKKYKEAIPLFETILKTDQSAEIQYFYGVALLEENRLPEAESVFTTLKMGNSIYKNKAIWSLALSKLKQKDYKTCKELLLTIPEDYEGNDQVDDLLEELD</sequence>
<proteinExistence type="predicted"/>
<organism evidence="2 3">
    <name type="scientific">Flavobacterium laiguense</name>
    <dbReference type="NCBI Taxonomy" id="2169409"/>
    <lineage>
        <taxon>Bacteria</taxon>
        <taxon>Pseudomonadati</taxon>
        <taxon>Bacteroidota</taxon>
        <taxon>Flavobacteriia</taxon>
        <taxon>Flavobacteriales</taxon>
        <taxon>Flavobacteriaceae</taxon>
        <taxon>Flavobacterium</taxon>
    </lineage>
</organism>
<keyword evidence="3" id="KW-1185">Reference proteome</keyword>
<dbReference type="SUPFAM" id="SSF48452">
    <property type="entry name" value="TPR-like"/>
    <property type="match status" value="1"/>
</dbReference>
<protein>
    <recommendedName>
        <fullName evidence="4">Tetratricopeptide repeat protein</fullName>
    </recommendedName>
</protein>
<feature type="transmembrane region" description="Helical" evidence="1">
    <location>
        <begin position="86"/>
        <end position="104"/>
    </location>
</feature>
<dbReference type="Proteomes" id="UP000245618">
    <property type="component" value="Unassembled WGS sequence"/>
</dbReference>
<dbReference type="InterPro" id="IPR011990">
    <property type="entry name" value="TPR-like_helical_dom_sf"/>
</dbReference>
<dbReference type="EMBL" id="QCZH01000016">
    <property type="protein sequence ID" value="PWA08060.1"/>
    <property type="molecule type" value="Genomic_DNA"/>
</dbReference>
<evidence type="ECO:0000313" key="2">
    <source>
        <dbReference type="EMBL" id="PWA08060.1"/>
    </source>
</evidence>
<reference evidence="2 3" key="1">
    <citation type="submission" date="2018-04" db="EMBL/GenBank/DDBJ databases">
        <title>Flavobacterium sp. nov., isolated from glacier ice.</title>
        <authorList>
            <person name="Liu Q."/>
            <person name="Xin Y.-H."/>
        </authorList>
    </citation>
    <scope>NUCLEOTIDE SEQUENCE [LARGE SCALE GENOMIC DNA]</scope>
    <source>
        <strain evidence="2 3">LB2P30</strain>
    </source>
</reference>
<comment type="caution">
    <text evidence="2">The sequence shown here is derived from an EMBL/GenBank/DDBJ whole genome shotgun (WGS) entry which is preliminary data.</text>
</comment>
<gene>
    <name evidence="2" type="ORF">DB891_12745</name>
</gene>
<evidence type="ECO:0000313" key="3">
    <source>
        <dbReference type="Proteomes" id="UP000245618"/>
    </source>
</evidence>
<keyword evidence="1" id="KW-0812">Transmembrane</keyword>
<dbReference type="AlphaFoldDB" id="A0A2U1JS73"/>
<keyword evidence="1" id="KW-0472">Membrane</keyword>
<dbReference type="OrthoDB" id="979271at2"/>
<dbReference type="Gene3D" id="1.25.40.10">
    <property type="entry name" value="Tetratricopeptide repeat domain"/>
    <property type="match status" value="1"/>
</dbReference>
<keyword evidence="1" id="KW-1133">Transmembrane helix</keyword>
<dbReference type="RefSeq" id="WP_116763961.1">
    <property type="nucleotide sequence ID" value="NZ_QCZH01000016.1"/>
</dbReference>
<accession>A0A2U1JS73</accession>
<evidence type="ECO:0008006" key="4">
    <source>
        <dbReference type="Google" id="ProtNLM"/>
    </source>
</evidence>
<evidence type="ECO:0000256" key="1">
    <source>
        <dbReference type="SAM" id="Phobius"/>
    </source>
</evidence>